<comment type="similarity">
    <text evidence="1 5">Belongs to the GDA1/CD39 NTPase family.</text>
</comment>
<evidence type="ECO:0000256" key="4">
    <source>
        <dbReference type="PIRSR" id="PIRSR600407-2"/>
    </source>
</evidence>
<sequence length="747" mass="82147">MGKWRYGVILDAGSSGTRLHIYRWLNNARARQDAGAEDLHSLPRIETKKKWIKKSKPGISTFGDKAALVGKEHLAPLLAHAVEHIPEQEVENTPIFLLATAGMRLLPESQQKAVLQSICAYTRATTNFILPDCDLHIQVIPGDTEGLYGWIAANYLLGGFDQPDSHDHGKDHHTYGFLDMGGASAQIAFAPNQTETEKHAEDLKLLRMRTIDGAASEYKVFTTTWLGFGANQARERYVKELEDASPDAQELPDPCLPAGLRVKKNGDVIEPGSAEDEGVRSPLIGTGQWEECLRRTYPLLEKDVPCPNEPCLVNGAHVPTIDFDVNHFVGVSEYWHTTHEIFEMDKADKAYDLHTYQNRVLDFCSKDWTAIERGISKQSWGKKVDESTAAHACFKASWLINMLHNGIGIPRLGLEDVQHSGVNGTKEVIDKAKDKGFLDPFQPINKIHGTEVSWTLGKMVLYAASQIPPNTSTSSGSQTLDASNAVGFGTNTRAGVATAFQFSGGNPLNLPNDLTDNYDGPAGDDDGDWLDTLFHSNSSRRIPGFIFFMLILCLIVFLLCGRDRRTSFWRKIIPKRFRRTATRPVRRSGTFSKRRRGLASKLFPGSGSPSYERVLENGEEMEDLRLSPLPPEDFENFSDDSESSKAARTSGLATPQIQTKATPGTAQMYSDGFSPLAGPASGPVPAGMTPRLGLGLSQNAFEKSGLSSRSESKEKLTLAPNTFRVSRPGSPTKLRSPGILPVKEVVD</sequence>
<feature type="region of interest" description="Disordered" evidence="6">
    <location>
        <begin position="625"/>
        <end position="747"/>
    </location>
</feature>
<feature type="region of interest" description="Disordered" evidence="6">
    <location>
        <begin position="583"/>
        <end position="612"/>
    </location>
</feature>
<dbReference type="InterPro" id="IPR000407">
    <property type="entry name" value="GDA1_CD39_NTPase"/>
</dbReference>
<feature type="compositionally biased region" description="Acidic residues" evidence="6">
    <location>
        <begin position="632"/>
        <end position="641"/>
    </location>
</feature>
<feature type="compositionally biased region" description="Polar residues" evidence="6">
    <location>
        <begin position="651"/>
        <end position="668"/>
    </location>
</feature>
<organism evidence="8 9">
    <name type="scientific">Viridothelium virens</name>
    <name type="common">Speckled blister lichen</name>
    <name type="synonym">Trypethelium virens</name>
    <dbReference type="NCBI Taxonomy" id="1048519"/>
    <lineage>
        <taxon>Eukaryota</taxon>
        <taxon>Fungi</taxon>
        <taxon>Dikarya</taxon>
        <taxon>Ascomycota</taxon>
        <taxon>Pezizomycotina</taxon>
        <taxon>Dothideomycetes</taxon>
        <taxon>Dothideomycetes incertae sedis</taxon>
        <taxon>Trypetheliales</taxon>
        <taxon>Trypetheliaceae</taxon>
        <taxon>Viridothelium</taxon>
    </lineage>
</organism>
<feature type="binding site" evidence="4">
    <location>
        <begin position="182"/>
        <end position="186"/>
    </location>
    <ligand>
        <name>ATP</name>
        <dbReference type="ChEBI" id="CHEBI:30616"/>
    </ligand>
</feature>
<evidence type="ECO:0000256" key="3">
    <source>
        <dbReference type="PIRSR" id="PIRSR600407-1"/>
    </source>
</evidence>
<dbReference type="AlphaFoldDB" id="A0A6A6GVC6"/>
<dbReference type="EMBL" id="ML991857">
    <property type="protein sequence ID" value="KAF2229647.1"/>
    <property type="molecule type" value="Genomic_DNA"/>
</dbReference>
<dbReference type="PROSITE" id="PS01238">
    <property type="entry name" value="GDA1_CD39_NTPASE"/>
    <property type="match status" value="1"/>
</dbReference>
<dbReference type="GO" id="GO:0017111">
    <property type="term" value="F:ribonucleoside triphosphate phosphatase activity"/>
    <property type="evidence" value="ECO:0007669"/>
    <property type="project" value="TreeGrafter"/>
</dbReference>
<evidence type="ECO:0000313" key="9">
    <source>
        <dbReference type="Proteomes" id="UP000800092"/>
    </source>
</evidence>
<dbReference type="PANTHER" id="PTHR11782">
    <property type="entry name" value="ADENOSINE/GUANOSINE DIPHOSPHATASE"/>
    <property type="match status" value="1"/>
</dbReference>
<reference evidence="8" key="1">
    <citation type="journal article" date="2020" name="Stud. Mycol.">
        <title>101 Dothideomycetes genomes: a test case for predicting lifestyles and emergence of pathogens.</title>
        <authorList>
            <person name="Haridas S."/>
            <person name="Albert R."/>
            <person name="Binder M."/>
            <person name="Bloem J."/>
            <person name="Labutti K."/>
            <person name="Salamov A."/>
            <person name="Andreopoulos B."/>
            <person name="Baker S."/>
            <person name="Barry K."/>
            <person name="Bills G."/>
            <person name="Bluhm B."/>
            <person name="Cannon C."/>
            <person name="Castanera R."/>
            <person name="Culley D."/>
            <person name="Daum C."/>
            <person name="Ezra D."/>
            <person name="Gonzalez J."/>
            <person name="Henrissat B."/>
            <person name="Kuo A."/>
            <person name="Liang C."/>
            <person name="Lipzen A."/>
            <person name="Lutzoni F."/>
            <person name="Magnuson J."/>
            <person name="Mondo S."/>
            <person name="Nolan M."/>
            <person name="Ohm R."/>
            <person name="Pangilinan J."/>
            <person name="Park H.-J."/>
            <person name="Ramirez L."/>
            <person name="Alfaro M."/>
            <person name="Sun H."/>
            <person name="Tritt A."/>
            <person name="Yoshinaga Y."/>
            <person name="Zwiers L.-H."/>
            <person name="Turgeon B."/>
            <person name="Goodwin S."/>
            <person name="Spatafora J."/>
            <person name="Crous P."/>
            <person name="Grigoriev I."/>
        </authorList>
    </citation>
    <scope>NUCLEOTIDE SEQUENCE</scope>
    <source>
        <strain evidence="8">Tuck. ex Michener</strain>
    </source>
</reference>
<dbReference type="GO" id="GO:0046036">
    <property type="term" value="P:CTP metabolic process"/>
    <property type="evidence" value="ECO:0007669"/>
    <property type="project" value="TreeGrafter"/>
</dbReference>
<dbReference type="GO" id="GO:0045134">
    <property type="term" value="F:UDP phosphatase activity"/>
    <property type="evidence" value="ECO:0007669"/>
    <property type="project" value="TreeGrafter"/>
</dbReference>
<evidence type="ECO:0000256" key="5">
    <source>
        <dbReference type="RuleBase" id="RU003833"/>
    </source>
</evidence>
<dbReference type="Proteomes" id="UP000800092">
    <property type="component" value="Unassembled WGS sequence"/>
</dbReference>
<dbReference type="Pfam" id="PF01150">
    <property type="entry name" value="GDA1_CD39"/>
    <property type="match status" value="1"/>
</dbReference>
<keyword evidence="4" id="KW-0547">Nucleotide-binding</keyword>
<protein>
    <recommendedName>
        <fullName evidence="10">Nucleoside diphosphatase</fullName>
    </recommendedName>
</protein>
<evidence type="ECO:0000256" key="7">
    <source>
        <dbReference type="SAM" id="Phobius"/>
    </source>
</evidence>
<keyword evidence="7" id="KW-0472">Membrane</keyword>
<dbReference type="OrthoDB" id="6372431at2759"/>
<dbReference type="PANTHER" id="PTHR11782:SF121">
    <property type="entry name" value="NUCLEOSIDE-DIPHOSPHATASE MIG-23"/>
    <property type="match status" value="1"/>
</dbReference>
<dbReference type="Gene3D" id="3.30.420.40">
    <property type="match status" value="1"/>
</dbReference>
<dbReference type="GO" id="GO:0005524">
    <property type="term" value="F:ATP binding"/>
    <property type="evidence" value="ECO:0007669"/>
    <property type="project" value="UniProtKB-KW"/>
</dbReference>
<feature type="transmembrane region" description="Helical" evidence="7">
    <location>
        <begin position="542"/>
        <end position="561"/>
    </location>
</feature>
<keyword evidence="9" id="KW-1185">Reference proteome</keyword>
<keyword evidence="7" id="KW-1133">Transmembrane helix</keyword>
<keyword evidence="7" id="KW-0812">Transmembrane</keyword>
<proteinExistence type="inferred from homology"/>
<dbReference type="GO" id="GO:0004382">
    <property type="term" value="F:GDP phosphatase activity"/>
    <property type="evidence" value="ECO:0007669"/>
    <property type="project" value="TreeGrafter"/>
</dbReference>
<evidence type="ECO:0000256" key="1">
    <source>
        <dbReference type="ARBA" id="ARBA00009283"/>
    </source>
</evidence>
<evidence type="ECO:0000256" key="6">
    <source>
        <dbReference type="SAM" id="MobiDB-lite"/>
    </source>
</evidence>
<keyword evidence="4" id="KW-0067">ATP-binding</keyword>
<feature type="compositionally biased region" description="Polar residues" evidence="6">
    <location>
        <begin position="696"/>
        <end position="709"/>
    </location>
</feature>
<feature type="compositionally biased region" description="Basic residues" evidence="6">
    <location>
        <begin position="583"/>
        <end position="598"/>
    </location>
</feature>
<dbReference type="GO" id="GO:0006256">
    <property type="term" value="P:UDP catabolic process"/>
    <property type="evidence" value="ECO:0007669"/>
    <property type="project" value="TreeGrafter"/>
</dbReference>
<feature type="active site" description="Proton acceptor" evidence="3">
    <location>
        <position position="145"/>
    </location>
</feature>
<keyword evidence="2 5" id="KW-0378">Hydrolase</keyword>
<name>A0A6A6GVC6_VIRVR</name>
<evidence type="ECO:0000256" key="2">
    <source>
        <dbReference type="ARBA" id="ARBA00022801"/>
    </source>
</evidence>
<dbReference type="CDD" id="cd24039">
    <property type="entry name" value="ASKHA_NBD_YND1-like"/>
    <property type="match status" value="1"/>
</dbReference>
<accession>A0A6A6GVC6</accession>
<dbReference type="Gene3D" id="3.30.420.150">
    <property type="entry name" value="Exopolyphosphatase. Domain 2"/>
    <property type="match status" value="1"/>
</dbReference>
<gene>
    <name evidence="8" type="ORF">EV356DRAFT_493382</name>
</gene>
<evidence type="ECO:0008006" key="10">
    <source>
        <dbReference type="Google" id="ProtNLM"/>
    </source>
</evidence>
<evidence type="ECO:0000313" key="8">
    <source>
        <dbReference type="EMBL" id="KAF2229647.1"/>
    </source>
</evidence>
<dbReference type="GO" id="GO:0005794">
    <property type="term" value="C:Golgi apparatus"/>
    <property type="evidence" value="ECO:0007669"/>
    <property type="project" value="TreeGrafter"/>
</dbReference>
<dbReference type="GO" id="GO:0016020">
    <property type="term" value="C:membrane"/>
    <property type="evidence" value="ECO:0007669"/>
    <property type="project" value="TreeGrafter"/>
</dbReference>